<dbReference type="EMBL" id="JBEDUW010000006">
    <property type="protein sequence ID" value="KAK9920230.1"/>
    <property type="molecule type" value="Genomic_DNA"/>
</dbReference>
<accession>A0AAW1W8C6</accession>
<evidence type="ECO:0000313" key="2">
    <source>
        <dbReference type="Proteomes" id="UP001457282"/>
    </source>
</evidence>
<dbReference type="AlphaFoldDB" id="A0AAW1W8C6"/>
<dbReference type="PANTHER" id="PTHR48196">
    <property type="entry name" value="DUF630 DOMAIN-CONTAINING PROTEIN"/>
    <property type="match status" value="1"/>
</dbReference>
<keyword evidence="2" id="KW-1185">Reference proteome</keyword>
<reference evidence="1 2" key="1">
    <citation type="journal article" date="2023" name="G3 (Bethesda)">
        <title>A chromosome-length genome assembly and annotation of blackberry (Rubus argutus, cv. 'Hillquist').</title>
        <authorList>
            <person name="Bruna T."/>
            <person name="Aryal R."/>
            <person name="Dudchenko O."/>
            <person name="Sargent D.J."/>
            <person name="Mead D."/>
            <person name="Buti M."/>
            <person name="Cavallini A."/>
            <person name="Hytonen T."/>
            <person name="Andres J."/>
            <person name="Pham M."/>
            <person name="Weisz D."/>
            <person name="Mascagni F."/>
            <person name="Usai G."/>
            <person name="Natali L."/>
            <person name="Bassil N."/>
            <person name="Fernandez G.E."/>
            <person name="Lomsadze A."/>
            <person name="Armour M."/>
            <person name="Olukolu B."/>
            <person name="Poorten T."/>
            <person name="Britton C."/>
            <person name="Davik J."/>
            <person name="Ashrafi H."/>
            <person name="Aiden E.L."/>
            <person name="Borodovsky M."/>
            <person name="Worthington M."/>
        </authorList>
    </citation>
    <scope>NUCLEOTIDE SEQUENCE [LARGE SCALE GENOMIC DNA]</scope>
    <source>
        <strain evidence="1">PI 553951</strain>
    </source>
</reference>
<dbReference type="PANTHER" id="PTHR48196:SF1">
    <property type="entry name" value="DUF630 DOMAIN-CONTAINING PROTEIN"/>
    <property type="match status" value="1"/>
</dbReference>
<name>A0AAW1W8C6_RUBAR</name>
<protein>
    <submittedName>
        <fullName evidence="1">Uncharacterized protein</fullName>
    </submittedName>
</protein>
<proteinExistence type="predicted"/>
<organism evidence="1 2">
    <name type="scientific">Rubus argutus</name>
    <name type="common">Southern blackberry</name>
    <dbReference type="NCBI Taxonomy" id="59490"/>
    <lineage>
        <taxon>Eukaryota</taxon>
        <taxon>Viridiplantae</taxon>
        <taxon>Streptophyta</taxon>
        <taxon>Embryophyta</taxon>
        <taxon>Tracheophyta</taxon>
        <taxon>Spermatophyta</taxon>
        <taxon>Magnoliopsida</taxon>
        <taxon>eudicotyledons</taxon>
        <taxon>Gunneridae</taxon>
        <taxon>Pentapetalae</taxon>
        <taxon>rosids</taxon>
        <taxon>fabids</taxon>
        <taxon>Rosales</taxon>
        <taxon>Rosaceae</taxon>
        <taxon>Rosoideae</taxon>
        <taxon>Rosoideae incertae sedis</taxon>
        <taxon>Rubus</taxon>
    </lineage>
</organism>
<evidence type="ECO:0000313" key="1">
    <source>
        <dbReference type="EMBL" id="KAK9920230.1"/>
    </source>
</evidence>
<comment type="caution">
    <text evidence="1">The sequence shown here is derived from an EMBL/GenBank/DDBJ whole genome shotgun (WGS) entry which is preliminary data.</text>
</comment>
<dbReference type="Proteomes" id="UP001457282">
    <property type="component" value="Unassembled WGS sequence"/>
</dbReference>
<sequence>MEEVDVIMRKFGDDQSALLDRYERLTVEIQLNQAMLKRSLSEPTHQTRSRAALLICQGPQAPPPPPFVTKKRGGSGFHKVLKKLIKPIIGRMGSAKKKEVTDEKIDPRFWKTFSRSVRL</sequence>
<gene>
    <name evidence="1" type="ORF">M0R45_028788</name>
</gene>